<dbReference type="InterPro" id="IPR001841">
    <property type="entry name" value="Znf_RING"/>
</dbReference>
<dbReference type="InterPro" id="IPR051435">
    <property type="entry name" value="RING_finger_E3_ubiq-ligases"/>
</dbReference>
<dbReference type="PANTHER" id="PTHR22791">
    <property type="entry name" value="RING-TYPE DOMAIN-CONTAINING PROTEIN"/>
    <property type="match status" value="1"/>
</dbReference>
<evidence type="ECO:0000256" key="4">
    <source>
        <dbReference type="PROSITE-ProRule" id="PRU00175"/>
    </source>
</evidence>
<protein>
    <recommendedName>
        <fullName evidence="5">RING-type domain-containing protein</fullName>
    </recommendedName>
</protein>
<organism evidence="6 7">
    <name type="scientific">Meganyctiphanes norvegica</name>
    <name type="common">Northern krill</name>
    <name type="synonym">Thysanopoda norvegica</name>
    <dbReference type="NCBI Taxonomy" id="48144"/>
    <lineage>
        <taxon>Eukaryota</taxon>
        <taxon>Metazoa</taxon>
        <taxon>Ecdysozoa</taxon>
        <taxon>Arthropoda</taxon>
        <taxon>Crustacea</taxon>
        <taxon>Multicrustacea</taxon>
        <taxon>Malacostraca</taxon>
        <taxon>Eumalacostraca</taxon>
        <taxon>Eucarida</taxon>
        <taxon>Euphausiacea</taxon>
        <taxon>Euphausiidae</taxon>
        <taxon>Meganyctiphanes</taxon>
    </lineage>
</organism>
<keyword evidence="3" id="KW-0862">Zinc</keyword>
<dbReference type="AlphaFoldDB" id="A0AAV2RGU2"/>
<reference evidence="6 7" key="1">
    <citation type="submission" date="2024-05" db="EMBL/GenBank/DDBJ databases">
        <authorList>
            <person name="Wallberg A."/>
        </authorList>
    </citation>
    <scope>NUCLEOTIDE SEQUENCE [LARGE SCALE GENOMIC DNA]</scope>
</reference>
<comment type="caution">
    <text evidence="6">The sequence shown here is derived from an EMBL/GenBank/DDBJ whole genome shotgun (WGS) entry which is preliminary data.</text>
</comment>
<keyword evidence="1" id="KW-0479">Metal-binding</keyword>
<dbReference type="InterPro" id="IPR017907">
    <property type="entry name" value="Znf_RING_CS"/>
</dbReference>
<feature type="domain" description="RING-type" evidence="5">
    <location>
        <begin position="68"/>
        <end position="110"/>
    </location>
</feature>
<dbReference type="PROSITE" id="PS50089">
    <property type="entry name" value="ZF_RING_2"/>
    <property type="match status" value="1"/>
</dbReference>
<keyword evidence="7" id="KW-1185">Reference proteome</keyword>
<dbReference type="Pfam" id="PF00097">
    <property type="entry name" value="zf-C3HC4"/>
    <property type="match status" value="1"/>
</dbReference>
<dbReference type="GO" id="GO:0016567">
    <property type="term" value="P:protein ubiquitination"/>
    <property type="evidence" value="ECO:0007669"/>
    <property type="project" value="TreeGrafter"/>
</dbReference>
<dbReference type="SMART" id="SM00184">
    <property type="entry name" value="RING"/>
    <property type="match status" value="1"/>
</dbReference>
<evidence type="ECO:0000313" key="7">
    <source>
        <dbReference type="Proteomes" id="UP001497623"/>
    </source>
</evidence>
<evidence type="ECO:0000256" key="1">
    <source>
        <dbReference type="ARBA" id="ARBA00022723"/>
    </source>
</evidence>
<evidence type="ECO:0000256" key="3">
    <source>
        <dbReference type="ARBA" id="ARBA00022833"/>
    </source>
</evidence>
<keyword evidence="2 4" id="KW-0863">Zinc-finger</keyword>
<evidence type="ECO:0000256" key="2">
    <source>
        <dbReference type="ARBA" id="ARBA00022771"/>
    </source>
</evidence>
<dbReference type="Proteomes" id="UP001497623">
    <property type="component" value="Unassembled WGS sequence"/>
</dbReference>
<dbReference type="Gene3D" id="3.30.40.10">
    <property type="entry name" value="Zinc/RING finger domain, C3HC4 (zinc finger)"/>
    <property type="match status" value="1"/>
</dbReference>
<dbReference type="GO" id="GO:0008270">
    <property type="term" value="F:zinc ion binding"/>
    <property type="evidence" value="ECO:0007669"/>
    <property type="project" value="UniProtKB-KW"/>
</dbReference>
<dbReference type="PANTHER" id="PTHR22791:SF6">
    <property type="entry name" value="RING-TYPE DOMAIN-CONTAINING PROTEIN"/>
    <property type="match status" value="1"/>
</dbReference>
<feature type="non-terminal residue" evidence="6">
    <location>
        <position position="1"/>
    </location>
</feature>
<dbReference type="PROSITE" id="PS00518">
    <property type="entry name" value="ZF_RING_1"/>
    <property type="match status" value="1"/>
</dbReference>
<accession>A0AAV2RGU2</accession>
<gene>
    <name evidence="6" type="ORF">MNOR_LOCUS24562</name>
</gene>
<sequence>QALVHLDEPVEAQENFKKCLSLDPNNKAAANQLKICQAKIKENKDQKKIYGGMFDMFAQSDAKVDAECSICFSTFNEATHRPRNLPCGHGYCTSCIETCIQGNNKNCPACGKKYRVNRATDLPICYLLEETMQKAAERKEINMNNRQTEIADPHGKEATENVANVKYAQVVRKGIRRSSKTFIEGYETVIPSLSREVNPPRSAVLLEESEMCLNSESTIVFMDLSVGNSNLGRLYIQAFGDRPRGKQFIKLALGTEGPTFKGSKSFVKWGNVALEEYVTETGLPSKKPLITTHREDHYGKRLRGRLFPWTGLGFTDTAGFEIIRWNDEEDESHGYFGYVVAGMNVIERAISRYGIDEVTVSDCGIVLDYW</sequence>
<dbReference type="SUPFAM" id="SSF50891">
    <property type="entry name" value="Cyclophilin-like"/>
    <property type="match status" value="1"/>
</dbReference>
<dbReference type="GO" id="GO:0061630">
    <property type="term" value="F:ubiquitin protein ligase activity"/>
    <property type="evidence" value="ECO:0007669"/>
    <property type="project" value="TreeGrafter"/>
</dbReference>
<dbReference type="InterPro" id="IPR011990">
    <property type="entry name" value="TPR-like_helical_dom_sf"/>
</dbReference>
<dbReference type="InterPro" id="IPR029000">
    <property type="entry name" value="Cyclophilin-like_dom_sf"/>
</dbReference>
<dbReference type="SUPFAM" id="SSF48452">
    <property type="entry name" value="TPR-like"/>
    <property type="match status" value="1"/>
</dbReference>
<dbReference type="GO" id="GO:0005737">
    <property type="term" value="C:cytoplasm"/>
    <property type="evidence" value="ECO:0007669"/>
    <property type="project" value="UniProtKB-ARBA"/>
</dbReference>
<proteinExistence type="predicted"/>
<name>A0AAV2RGU2_MEGNR</name>
<dbReference type="EMBL" id="CAXKWB010022652">
    <property type="protein sequence ID" value="CAL4124500.1"/>
    <property type="molecule type" value="Genomic_DNA"/>
</dbReference>
<evidence type="ECO:0000313" key="6">
    <source>
        <dbReference type="EMBL" id="CAL4124500.1"/>
    </source>
</evidence>
<dbReference type="InterPro" id="IPR013083">
    <property type="entry name" value="Znf_RING/FYVE/PHD"/>
</dbReference>
<dbReference type="SUPFAM" id="SSF57850">
    <property type="entry name" value="RING/U-box"/>
    <property type="match status" value="1"/>
</dbReference>
<dbReference type="InterPro" id="IPR018957">
    <property type="entry name" value="Znf_C3HC4_RING-type"/>
</dbReference>
<evidence type="ECO:0000259" key="5">
    <source>
        <dbReference type="PROSITE" id="PS50089"/>
    </source>
</evidence>
<dbReference type="Gene3D" id="1.25.40.10">
    <property type="entry name" value="Tetratricopeptide repeat domain"/>
    <property type="match status" value="1"/>
</dbReference>